<feature type="non-terminal residue" evidence="1">
    <location>
        <position position="1"/>
    </location>
</feature>
<organism evidence="1 2">
    <name type="scientific">Datura stramonium</name>
    <name type="common">Jimsonweed</name>
    <name type="synonym">Common thornapple</name>
    <dbReference type="NCBI Taxonomy" id="4076"/>
    <lineage>
        <taxon>Eukaryota</taxon>
        <taxon>Viridiplantae</taxon>
        <taxon>Streptophyta</taxon>
        <taxon>Embryophyta</taxon>
        <taxon>Tracheophyta</taxon>
        <taxon>Spermatophyta</taxon>
        <taxon>Magnoliopsida</taxon>
        <taxon>eudicotyledons</taxon>
        <taxon>Gunneridae</taxon>
        <taxon>Pentapetalae</taxon>
        <taxon>asterids</taxon>
        <taxon>lamiids</taxon>
        <taxon>Solanales</taxon>
        <taxon>Solanaceae</taxon>
        <taxon>Solanoideae</taxon>
        <taxon>Datureae</taxon>
        <taxon>Datura</taxon>
    </lineage>
</organism>
<dbReference type="EMBL" id="JACEIK010037890">
    <property type="protein sequence ID" value="MCE5166936.1"/>
    <property type="molecule type" value="Genomic_DNA"/>
</dbReference>
<evidence type="ECO:0000313" key="2">
    <source>
        <dbReference type="Proteomes" id="UP000823775"/>
    </source>
</evidence>
<proteinExistence type="predicted"/>
<dbReference type="Proteomes" id="UP000823775">
    <property type="component" value="Unassembled WGS sequence"/>
</dbReference>
<reference evidence="1 2" key="1">
    <citation type="journal article" date="2021" name="BMC Genomics">
        <title>Datura genome reveals duplications of psychoactive alkaloid biosynthetic genes and high mutation rate following tissue culture.</title>
        <authorList>
            <person name="Rajewski A."/>
            <person name="Carter-House D."/>
            <person name="Stajich J."/>
            <person name="Litt A."/>
        </authorList>
    </citation>
    <scope>NUCLEOTIDE SEQUENCE [LARGE SCALE GENOMIC DNA]</scope>
    <source>
        <strain evidence="1">AR-01</strain>
    </source>
</reference>
<comment type="caution">
    <text evidence="1">The sequence shown here is derived from an EMBL/GenBank/DDBJ whole genome shotgun (WGS) entry which is preliminary data.</text>
</comment>
<protein>
    <submittedName>
        <fullName evidence="1">Uncharacterized protein</fullName>
    </submittedName>
</protein>
<sequence>FKGAPSLISPEIMEGVVDSCEAVLRSCLRRKEMTETKRGKRFGGRSRRKRRVVFWFDGILSGEASVMEEARRGEGEKRKMSDLVSEKEKRREVAAGWYEWRSNWRC</sequence>
<evidence type="ECO:0000313" key="1">
    <source>
        <dbReference type="EMBL" id="MCE5166936.1"/>
    </source>
</evidence>
<keyword evidence="2" id="KW-1185">Reference proteome</keyword>
<gene>
    <name evidence="1" type="ORF">HAX54_030290</name>
</gene>
<name>A0ABS8Y6F9_DATST</name>
<accession>A0ABS8Y6F9</accession>